<evidence type="ECO:0000313" key="1">
    <source>
        <dbReference type="EMBL" id="HJC37328.1"/>
    </source>
</evidence>
<reference evidence="1" key="2">
    <citation type="submission" date="2021-04" db="EMBL/GenBank/DDBJ databases">
        <authorList>
            <person name="Gilroy R."/>
        </authorList>
    </citation>
    <scope>NUCLEOTIDE SEQUENCE</scope>
    <source>
        <strain evidence="1">CHK187-11901</strain>
    </source>
</reference>
<dbReference type="Pfam" id="PF11185">
    <property type="entry name" value="DUF2971"/>
    <property type="match status" value="1"/>
</dbReference>
<protein>
    <submittedName>
        <fullName evidence="1">DUF2971 domain-containing protein</fullName>
    </submittedName>
</protein>
<accession>A0A9D2NTR6</accession>
<dbReference type="AlphaFoldDB" id="A0A9D2NTR6"/>
<name>A0A9D2NTR6_9FIRM</name>
<dbReference type="InterPro" id="IPR021352">
    <property type="entry name" value="DUF2971"/>
</dbReference>
<reference evidence="1" key="1">
    <citation type="journal article" date="2021" name="PeerJ">
        <title>Extensive microbial diversity within the chicken gut microbiome revealed by metagenomics and culture.</title>
        <authorList>
            <person name="Gilroy R."/>
            <person name="Ravi A."/>
            <person name="Getino M."/>
            <person name="Pursley I."/>
            <person name="Horton D.L."/>
            <person name="Alikhan N.F."/>
            <person name="Baker D."/>
            <person name="Gharbi K."/>
            <person name="Hall N."/>
            <person name="Watson M."/>
            <person name="Adriaenssens E.M."/>
            <person name="Foster-Nyarko E."/>
            <person name="Jarju S."/>
            <person name="Secka A."/>
            <person name="Antonio M."/>
            <person name="Oren A."/>
            <person name="Chaudhuri R.R."/>
            <person name="La Ragione R."/>
            <person name="Hildebrand F."/>
            <person name="Pallen M.J."/>
        </authorList>
    </citation>
    <scope>NUCLEOTIDE SEQUENCE</scope>
    <source>
        <strain evidence="1">CHK187-11901</strain>
    </source>
</reference>
<dbReference type="Proteomes" id="UP000823896">
    <property type="component" value="Unassembled WGS sequence"/>
</dbReference>
<comment type="caution">
    <text evidence="1">The sequence shown here is derived from an EMBL/GenBank/DDBJ whole genome shotgun (WGS) entry which is preliminary data.</text>
</comment>
<gene>
    <name evidence="1" type="ORF">H9702_09415</name>
</gene>
<organism evidence="1 2">
    <name type="scientific">Candidatus Merdibacter merdavium</name>
    <dbReference type="NCBI Taxonomy" id="2838692"/>
    <lineage>
        <taxon>Bacteria</taxon>
        <taxon>Bacillati</taxon>
        <taxon>Bacillota</taxon>
        <taxon>Erysipelotrichia</taxon>
        <taxon>Erysipelotrichales</taxon>
        <taxon>Erysipelotrichaceae</taxon>
        <taxon>Merdibacter</taxon>
    </lineage>
</organism>
<sequence>MIFFDLKSQEDTERYLYHYTSVENALIYILPQKRLRFSPLNKTNDPQEASAHYFSLRTPEDERIAGSEEELNKLTDLIFSDEFSDLLRKNIRVLCFSQDVLPQCYDFFDFGEYTGRGFAKPRMWAQYSERSVNGGVCLVLDKKKLIERFDERFNCFFHQKGEIHYGIQDCNRAKCYLEAYQFIASSQLFYNIFSELENRKQQYSEFYYFYKHNDWKDESEYRLLVESQQDEYIELDGILDTIILGAQTPDSVKNPIEKIIEIYAKKPSLSKLSCFNRHFSLIPV</sequence>
<evidence type="ECO:0000313" key="2">
    <source>
        <dbReference type="Proteomes" id="UP000823896"/>
    </source>
</evidence>
<proteinExistence type="predicted"/>
<dbReference type="EMBL" id="DWWM01000057">
    <property type="protein sequence ID" value="HJC37328.1"/>
    <property type="molecule type" value="Genomic_DNA"/>
</dbReference>